<protein>
    <submittedName>
        <fullName evidence="2">Phosphate-selective porin OprO/OprP</fullName>
    </submittedName>
</protein>
<comment type="caution">
    <text evidence="2">The sequence shown here is derived from an EMBL/GenBank/DDBJ whole genome shotgun (WGS) entry which is preliminary data.</text>
</comment>
<dbReference type="EMBL" id="JACIJD010000013">
    <property type="protein sequence ID" value="MBB5695003.1"/>
    <property type="molecule type" value="Genomic_DNA"/>
</dbReference>
<reference evidence="2 3" key="1">
    <citation type="submission" date="2020-08" db="EMBL/GenBank/DDBJ databases">
        <title>Genomic Encyclopedia of Type Strains, Phase IV (KMG-IV): sequencing the most valuable type-strain genomes for metagenomic binning, comparative biology and taxonomic classification.</title>
        <authorList>
            <person name="Goeker M."/>
        </authorList>
    </citation>
    <scope>NUCLEOTIDE SEQUENCE [LARGE SCALE GENOMIC DNA]</scope>
    <source>
        <strain evidence="2 3">DSM 25622</strain>
    </source>
</reference>
<feature type="signal peptide" evidence="1">
    <location>
        <begin position="1"/>
        <end position="19"/>
    </location>
</feature>
<dbReference type="Proteomes" id="UP000580654">
    <property type="component" value="Unassembled WGS sequence"/>
</dbReference>
<dbReference type="RefSeq" id="WP_184520043.1">
    <property type="nucleotide sequence ID" value="NZ_JACIJD010000013.1"/>
</dbReference>
<dbReference type="AlphaFoldDB" id="A0A840YKJ2"/>
<evidence type="ECO:0000256" key="1">
    <source>
        <dbReference type="SAM" id="SignalP"/>
    </source>
</evidence>
<dbReference type="InterPro" id="IPR023614">
    <property type="entry name" value="Porin_dom_sf"/>
</dbReference>
<feature type="chain" id="PRO_5032553788" evidence="1">
    <location>
        <begin position="20"/>
        <end position="405"/>
    </location>
</feature>
<sequence length="405" mass="43196">MPRRPIIALLLLAALPAAAEEGARPDGLGWKGPVPELRLGGGDFTLSPTLRLDADGGSFFGQDEPGGYRSGVNLRRGRVGVTGTVLRDITLDVTYDFGGSNPRDYGYLYEAQLAYVGIPGLALRAGSFKLQHLPEYAASSFDVLFMERAAISNVVASLASGSARLAVGAEANGALGGEGARWNASAYATGGTTSSPDDGRQRGLAARAVVLALGRPELQLQIGADVSAQFRPGTSPGPESVRLRDYPELRVDTRRFLDSGAIEAEGAWAAGPEIAGRIGPLYAEAVWQRVSVDAAEGGNRRFEGWYAQAALPLFGKPRERSDRQAIWRRPSAADDRGALELATRYSTVDLRDGARGARQSIWSVGLTWFPTERLRLGVQYENGTTGLSGPDRDFQAVGFRAAFNL</sequence>
<name>A0A840YKJ2_9PROT</name>
<proteinExistence type="predicted"/>
<gene>
    <name evidence="2" type="ORF">FHS87_003056</name>
</gene>
<evidence type="ECO:0000313" key="3">
    <source>
        <dbReference type="Proteomes" id="UP000580654"/>
    </source>
</evidence>
<accession>A0A840YKJ2</accession>
<dbReference type="Gene3D" id="2.40.160.10">
    <property type="entry name" value="Porin"/>
    <property type="match status" value="1"/>
</dbReference>
<organism evidence="2 3">
    <name type="scientific">Muricoccus pecuniae</name>
    <dbReference type="NCBI Taxonomy" id="693023"/>
    <lineage>
        <taxon>Bacteria</taxon>
        <taxon>Pseudomonadati</taxon>
        <taxon>Pseudomonadota</taxon>
        <taxon>Alphaproteobacteria</taxon>
        <taxon>Acetobacterales</taxon>
        <taxon>Roseomonadaceae</taxon>
        <taxon>Muricoccus</taxon>
    </lineage>
</organism>
<evidence type="ECO:0000313" key="2">
    <source>
        <dbReference type="EMBL" id="MBB5695003.1"/>
    </source>
</evidence>
<dbReference type="Pfam" id="PF07396">
    <property type="entry name" value="Porin_O_P"/>
    <property type="match status" value="1"/>
</dbReference>
<dbReference type="InterPro" id="IPR010870">
    <property type="entry name" value="Porin_O/P"/>
</dbReference>
<keyword evidence="1" id="KW-0732">Signal</keyword>
<keyword evidence="3" id="KW-1185">Reference proteome</keyword>
<dbReference type="SUPFAM" id="SSF56935">
    <property type="entry name" value="Porins"/>
    <property type="match status" value="1"/>
</dbReference>